<gene>
    <name evidence="2" type="ORF">G7Y82_05990</name>
</gene>
<reference evidence="2" key="1">
    <citation type="submission" date="2020-03" db="EMBL/GenBank/DDBJ databases">
        <title>Solimonas marina sp. nov., isolated from deep seawater of the Pacific Ocean.</title>
        <authorList>
            <person name="Liu X."/>
            <person name="Lai Q."/>
            <person name="Sun F."/>
            <person name="Gai Y."/>
            <person name="Li G."/>
            <person name="Shao Z."/>
        </authorList>
    </citation>
    <scope>NUCLEOTIDE SEQUENCE</scope>
    <source>
        <strain evidence="2">C16B3</strain>
    </source>
</reference>
<name>A0A970B8Y4_9GAMM</name>
<comment type="caution">
    <text evidence="2">The sequence shown here is derived from an EMBL/GenBank/DDBJ whole genome shotgun (WGS) entry which is preliminary data.</text>
</comment>
<comment type="similarity">
    <text evidence="1">Belongs to the UPF0311 family.</text>
</comment>
<organism evidence="2 3">
    <name type="scientific">Solimonas marina</name>
    <dbReference type="NCBI Taxonomy" id="2714601"/>
    <lineage>
        <taxon>Bacteria</taxon>
        <taxon>Pseudomonadati</taxon>
        <taxon>Pseudomonadota</taxon>
        <taxon>Gammaproteobacteria</taxon>
        <taxon>Nevskiales</taxon>
        <taxon>Nevskiaceae</taxon>
        <taxon>Solimonas</taxon>
    </lineage>
</organism>
<dbReference type="Gene3D" id="2.40.160.20">
    <property type="match status" value="1"/>
</dbReference>
<dbReference type="RefSeq" id="WP_168147085.1">
    <property type="nucleotide sequence ID" value="NZ_JAAVXB010000002.1"/>
</dbReference>
<evidence type="ECO:0000256" key="1">
    <source>
        <dbReference type="HAMAP-Rule" id="MF_00775"/>
    </source>
</evidence>
<sequence length="156" mass="16985">MSAGLALRGEHLFALRAQLQAPPEVIGPVPEGLRMTFYIAGGRVDGPRLRGRLRASGADWFTLRRDGVGQLDVRGTIETDDGALIQIDYAGLADAGEGAYENVVGGALPPRLTLRTGPRLRSAHPAYQWLHRLYCVGIGEADLQTFEVRYDIYALP</sequence>
<evidence type="ECO:0000313" key="3">
    <source>
        <dbReference type="Proteomes" id="UP000653472"/>
    </source>
</evidence>
<protein>
    <recommendedName>
        <fullName evidence="1">UPF0311 protein G7Y82_05990</fullName>
    </recommendedName>
</protein>
<accession>A0A970B8Y4</accession>
<dbReference type="PANTHER" id="PTHR37315:SF1">
    <property type="entry name" value="UPF0311 PROTEIN BLR7842"/>
    <property type="match status" value="1"/>
</dbReference>
<evidence type="ECO:0000313" key="2">
    <source>
        <dbReference type="EMBL" id="NKF21861.1"/>
    </source>
</evidence>
<dbReference type="Pfam" id="PF11578">
    <property type="entry name" value="DUF3237"/>
    <property type="match status" value="1"/>
</dbReference>
<dbReference type="PANTHER" id="PTHR37315">
    <property type="entry name" value="UPF0311 PROTEIN BLR7842"/>
    <property type="match status" value="1"/>
</dbReference>
<proteinExistence type="inferred from homology"/>
<dbReference type="HAMAP" id="MF_00775">
    <property type="entry name" value="UPF0311"/>
    <property type="match status" value="1"/>
</dbReference>
<dbReference type="AlphaFoldDB" id="A0A970B8Y4"/>
<dbReference type="EMBL" id="JAAVXB010000002">
    <property type="protein sequence ID" value="NKF21861.1"/>
    <property type="molecule type" value="Genomic_DNA"/>
</dbReference>
<keyword evidence="3" id="KW-1185">Reference proteome</keyword>
<dbReference type="InterPro" id="IPR020915">
    <property type="entry name" value="UPF0311"/>
</dbReference>
<dbReference type="Proteomes" id="UP000653472">
    <property type="component" value="Unassembled WGS sequence"/>
</dbReference>